<keyword evidence="1" id="KW-0812">Transmembrane</keyword>
<sequence length="192" mass="21259">MSWTAPLRPLFRAGEGLLDRVLCLLGAVAFCQLPEFIQQYLQRLGGRLDEARRQLAEFEVVARSSNLTLPQFIERTSTNTDTAVAKLGGVMQGTIDRVNELATAESSLRNASIWEKPFVFFAHLDRSIASATLDVYRPAVPTTTEGLIYAAAGMITFLCIYHGCVRYPISAAVKKRAERRTSKIQAPKQPTP</sequence>
<dbReference type="OrthoDB" id="193051at2"/>
<dbReference type="EMBL" id="VMBG01000001">
    <property type="protein sequence ID" value="TSJ79451.1"/>
    <property type="molecule type" value="Genomic_DNA"/>
</dbReference>
<dbReference type="Proteomes" id="UP000315648">
    <property type="component" value="Unassembled WGS sequence"/>
</dbReference>
<evidence type="ECO:0000313" key="3">
    <source>
        <dbReference type="Proteomes" id="UP000315648"/>
    </source>
</evidence>
<feature type="transmembrane region" description="Helical" evidence="1">
    <location>
        <begin position="147"/>
        <end position="169"/>
    </location>
</feature>
<dbReference type="RefSeq" id="WP_144229992.1">
    <property type="nucleotide sequence ID" value="NZ_CBCRVV010000031.1"/>
</dbReference>
<comment type="caution">
    <text evidence="2">The sequence shown here is derived from an EMBL/GenBank/DDBJ whole genome shotgun (WGS) entry which is preliminary data.</text>
</comment>
<dbReference type="AlphaFoldDB" id="A0A556QS38"/>
<evidence type="ECO:0000313" key="2">
    <source>
        <dbReference type="EMBL" id="TSJ79451.1"/>
    </source>
</evidence>
<reference evidence="2 3" key="1">
    <citation type="submission" date="2019-07" db="EMBL/GenBank/DDBJ databases">
        <title>Description of 53C-WASEF.</title>
        <authorList>
            <person name="Pitt A."/>
            <person name="Hahn M.W."/>
        </authorList>
    </citation>
    <scope>NUCLEOTIDE SEQUENCE [LARGE SCALE GENOMIC DNA]</scope>
    <source>
        <strain evidence="2 3">53C-WASEF</strain>
    </source>
</reference>
<name>A0A556QS38_9BACT</name>
<evidence type="ECO:0000256" key="1">
    <source>
        <dbReference type="SAM" id="Phobius"/>
    </source>
</evidence>
<protein>
    <submittedName>
        <fullName evidence="2">DUF2937 family protein</fullName>
    </submittedName>
</protein>
<keyword evidence="3" id="KW-1185">Reference proteome</keyword>
<proteinExistence type="predicted"/>
<accession>A0A556QS38</accession>
<organism evidence="2 3">
    <name type="scientific">Rariglobus hedericola</name>
    <dbReference type="NCBI Taxonomy" id="2597822"/>
    <lineage>
        <taxon>Bacteria</taxon>
        <taxon>Pseudomonadati</taxon>
        <taxon>Verrucomicrobiota</taxon>
        <taxon>Opitutia</taxon>
        <taxon>Opitutales</taxon>
        <taxon>Opitutaceae</taxon>
        <taxon>Rariglobus</taxon>
    </lineage>
</organism>
<keyword evidence="1" id="KW-0472">Membrane</keyword>
<keyword evidence="1" id="KW-1133">Transmembrane helix</keyword>
<dbReference type="InterPro" id="IPR022584">
    <property type="entry name" value="DUF2937"/>
</dbReference>
<dbReference type="Pfam" id="PF11157">
    <property type="entry name" value="DUF2937"/>
    <property type="match status" value="1"/>
</dbReference>
<gene>
    <name evidence="2" type="ORF">FPL22_09235</name>
</gene>